<evidence type="ECO:0000256" key="19">
    <source>
        <dbReference type="ARBA" id="ARBA00023065"/>
    </source>
</evidence>
<dbReference type="InterPro" id="IPR017938">
    <property type="entry name" value="Riboflavin_synthase-like_b-brl"/>
</dbReference>
<comment type="cofactor">
    <cofactor evidence="26">
        <name>[2Fe-2S] cluster</name>
        <dbReference type="ChEBI" id="CHEBI:190135"/>
    </cofactor>
    <text evidence="26">Binds 1 [2Fe-2S] cluster.</text>
</comment>
<dbReference type="PANTHER" id="PTHR43644:SF1">
    <property type="entry name" value="NAD(P)H-FLAVIN REDUCTASE"/>
    <property type="match status" value="1"/>
</dbReference>
<dbReference type="AlphaFoldDB" id="H6KZK2"/>
<dbReference type="Gene3D" id="3.40.50.80">
    <property type="entry name" value="Nucleotide-binding domain of ferredoxin-NADP reductase (FNR) module"/>
    <property type="match status" value="1"/>
</dbReference>
<dbReference type="Proteomes" id="UP000007519">
    <property type="component" value="Chromosome"/>
</dbReference>
<evidence type="ECO:0000256" key="6">
    <source>
        <dbReference type="ARBA" id="ARBA00019729"/>
    </source>
</evidence>
<organism evidence="29 30">
    <name type="scientific">Saprospira grandis (strain Lewin)</name>
    <dbReference type="NCBI Taxonomy" id="984262"/>
    <lineage>
        <taxon>Bacteria</taxon>
        <taxon>Pseudomonadati</taxon>
        <taxon>Bacteroidota</taxon>
        <taxon>Saprospiria</taxon>
        <taxon>Saprospirales</taxon>
        <taxon>Saprospiraceae</taxon>
        <taxon>Saprospira</taxon>
    </lineage>
</organism>
<evidence type="ECO:0000256" key="9">
    <source>
        <dbReference type="ARBA" id="ARBA00022519"/>
    </source>
</evidence>
<keyword evidence="29" id="KW-0560">Oxidoreductase</keyword>
<dbReference type="eggNOG" id="COG2871">
    <property type="taxonomic scope" value="Bacteria"/>
</dbReference>
<feature type="transmembrane region" description="Helical" evidence="26">
    <location>
        <begin position="6"/>
        <end position="26"/>
    </location>
</feature>
<dbReference type="Pfam" id="PF00111">
    <property type="entry name" value="Fer2"/>
    <property type="match status" value="1"/>
</dbReference>
<evidence type="ECO:0000256" key="5">
    <source>
        <dbReference type="ARBA" id="ARBA00013099"/>
    </source>
</evidence>
<keyword evidence="11 26" id="KW-0001">2Fe-2S</keyword>
<evidence type="ECO:0000256" key="8">
    <source>
        <dbReference type="ARBA" id="ARBA00022475"/>
    </source>
</evidence>
<evidence type="ECO:0000259" key="28">
    <source>
        <dbReference type="PROSITE" id="PS51384"/>
    </source>
</evidence>
<keyword evidence="9 26" id="KW-0997">Cell inner membrane</keyword>
<dbReference type="InterPro" id="IPR008333">
    <property type="entry name" value="Cbr1-like_FAD-bd_dom"/>
</dbReference>
<evidence type="ECO:0000256" key="24">
    <source>
        <dbReference type="ARBA" id="ARBA00030787"/>
    </source>
</evidence>
<comment type="function">
    <text evidence="2 26">NQR complex catalyzes the reduction of ubiquinone-1 to ubiquinol by two successive reactions, coupled with the transport of Na(+) ions from the cytoplasm to the periplasm. The first step is catalyzed by NqrF, which accepts electrons from NADH and reduces ubiquinone-1 to ubisemiquinone by a one-electron transfer pathway.</text>
</comment>
<keyword evidence="15 26" id="KW-0408">Iron</keyword>
<keyword evidence="19 26" id="KW-0406">Ion transport</keyword>
<dbReference type="GO" id="GO:0005886">
    <property type="term" value="C:plasma membrane"/>
    <property type="evidence" value="ECO:0007669"/>
    <property type="project" value="UniProtKB-SubCell"/>
</dbReference>
<keyword evidence="30" id="KW-1185">Reference proteome</keyword>
<evidence type="ECO:0000256" key="2">
    <source>
        <dbReference type="ARBA" id="ARBA00002972"/>
    </source>
</evidence>
<keyword evidence="20 26" id="KW-0830">Ubiquinone</keyword>
<keyword evidence="26" id="KW-1133">Transmembrane helix</keyword>
<keyword evidence="10 26" id="KW-0285">Flavoprotein</keyword>
<dbReference type="SUPFAM" id="SSF54292">
    <property type="entry name" value="2Fe-2S ferredoxin-like"/>
    <property type="match status" value="1"/>
</dbReference>
<reference evidence="29 30" key="1">
    <citation type="journal article" date="2012" name="Stand. Genomic Sci.">
        <title>Complete genome sequencing and analysis of Saprospira grandis str. Lewin, a predatory marine bacterium.</title>
        <authorList>
            <person name="Saw J.H."/>
            <person name="Yuryev A."/>
            <person name="Kanbe M."/>
            <person name="Hou S."/>
            <person name="Young A.G."/>
            <person name="Aizawa S."/>
            <person name="Alam M."/>
        </authorList>
    </citation>
    <scope>NUCLEOTIDE SEQUENCE [LARGE SCALE GENOMIC DNA]</scope>
    <source>
        <strain evidence="29 30">Lewin</strain>
    </source>
</reference>
<evidence type="ECO:0000256" key="11">
    <source>
        <dbReference type="ARBA" id="ARBA00022714"/>
    </source>
</evidence>
<keyword evidence="22 26" id="KW-0739">Sodium transport</keyword>
<dbReference type="PROSITE" id="PS51085">
    <property type="entry name" value="2FE2S_FER_2"/>
    <property type="match status" value="1"/>
</dbReference>
<dbReference type="InterPro" id="IPR001433">
    <property type="entry name" value="OxRdtase_FAD/NAD-bd"/>
</dbReference>
<dbReference type="OrthoDB" id="9806195at2"/>
<keyword evidence="21 26" id="KW-0472">Membrane</keyword>
<feature type="binding site" evidence="26">
    <location>
        <position position="71"/>
    </location>
    <ligand>
        <name>[2Fe-2S] cluster</name>
        <dbReference type="ChEBI" id="CHEBI:190135"/>
    </ligand>
</feature>
<feature type="binding site" evidence="26">
    <location>
        <position position="77"/>
    </location>
    <ligand>
        <name>[2Fe-2S] cluster</name>
        <dbReference type="ChEBI" id="CHEBI:190135"/>
    </ligand>
</feature>
<keyword evidence="16 26" id="KW-0411">Iron-sulfur</keyword>
<evidence type="ECO:0000313" key="30">
    <source>
        <dbReference type="Proteomes" id="UP000007519"/>
    </source>
</evidence>
<evidence type="ECO:0000256" key="15">
    <source>
        <dbReference type="ARBA" id="ARBA00023004"/>
    </source>
</evidence>
<evidence type="ECO:0000256" key="26">
    <source>
        <dbReference type="HAMAP-Rule" id="MF_00430"/>
    </source>
</evidence>
<dbReference type="RefSeq" id="WP_015693377.1">
    <property type="nucleotide sequence ID" value="NC_016940.1"/>
</dbReference>
<evidence type="ECO:0000256" key="20">
    <source>
        <dbReference type="ARBA" id="ARBA00023075"/>
    </source>
</evidence>
<gene>
    <name evidence="26 29" type="primary">nqrF</name>
    <name evidence="29" type="ordered locus">SGRA_3050</name>
</gene>
<dbReference type="EMBL" id="CP002831">
    <property type="protein sequence ID" value="AFC25778.1"/>
    <property type="molecule type" value="Genomic_DNA"/>
</dbReference>
<comment type="similarity">
    <text evidence="3 26">Belongs to the NqrF family.</text>
</comment>
<dbReference type="Pfam" id="PF00175">
    <property type="entry name" value="NAD_binding_1"/>
    <property type="match status" value="1"/>
</dbReference>
<dbReference type="PANTHER" id="PTHR43644">
    <property type="entry name" value="NA(+)-TRANSLOCATING NADH-QUINONE REDUCTASE SUBUNIT"/>
    <property type="match status" value="1"/>
</dbReference>
<dbReference type="EC" id="7.2.1.1" evidence="5 26"/>
<dbReference type="GO" id="GO:0046872">
    <property type="term" value="F:metal ion binding"/>
    <property type="evidence" value="ECO:0007669"/>
    <property type="project" value="UniProtKB-KW"/>
</dbReference>
<evidence type="ECO:0000259" key="27">
    <source>
        <dbReference type="PROSITE" id="PS51085"/>
    </source>
</evidence>
<evidence type="ECO:0000256" key="13">
    <source>
        <dbReference type="ARBA" id="ARBA00022827"/>
    </source>
</evidence>
<feature type="binding site" evidence="26">
    <location>
        <position position="80"/>
    </location>
    <ligand>
        <name>[2Fe-2S] cluster</name>
        <dbReference type="ChEBI" id="CHEBI:190135"/>
    </ligand>
</feature>
<dbReference type="InterPro" id="IPR036010">
    <property type="entry name" value="2Fe-2S_ferredoxin-like_sf"/>
</dbReference>
<keyword evidence="12 26" id="KW-0479">Metal-binding</keyword>
<evidence type="ECO:0000256" key="10">
    <source>
        <dbReference type="ARBA" id="ARBA00022630"/>
    </source>
</evidence>
<feature type="domain" description="FAD-binding FR-type" evidence="28">
    <location>
        <begin position="131"/>
        <end position="293"/>
    </location>
</feature>
<evidence type="ECO:0000256" key="16">
    <source>
        <dbReference type="ARBA" id="ARBA00023014"/>
    </source>
</evidence>
<feature type="binding site" evidence="26">
    <location>
        <position position="112"/>
    </location>
    <ligand>
        <name>[2Fe-2S] cluster</name>
        <dbReference type="ChEBI" id="CHEBI:190135"/>
    </ligand>
</feature>
<dbReference type="InterPro" id="IPR017927">
    <property type="entry name" value="FAD-bd_FR_type"/>
</dbReference>
<dbReference type="SUPFAM" id="SSF52343">
    <property type="entry name" value="Ferredoxin reductase-like, C-terminal NADP-linked domain"/>
    <property type="match status" value="1"/>
</dbReference>
<evidence type="ECO:0000256" key="1">
    <source>
        <dbReference type="ARBA" id="ARBA00001974"/>
    </source>
</evidence>
<accession>H6KZK2</accession>
<keyword evidence="13 26" id="KW-0274">FAD</keyword>
<dbReference type="GO" id="GO:0006814">
    <property type="term" value="P:sodium ion transport"/>
    <property type="evidence" value="ECO:0007669"/>
    <property type="project" value="UniProtKB-UniRule"/>
</dbReference>
<evidence type="ECO:0000256" key="7">
    <source>
        <dbReference type="ARBA" id="ARBA00022448"/>
    </source>
</evidence>
<evidence type="ECO:0000256" key="12">
    <source>
        <dbReference type="ARBA" id="ARBA00022723"/>
    </source>
</evidence>
<keyword evidence="26" id="KW-0812">Transmembrane</keyword>
<evidence type="ECO:0000256" key="21">
    <source>
        <dbReference type="ARBA" id="ARBA00023136"/>
    </source>
</evidence>
<name>H6KZK2_SAPGL</name>
<dbReference type="GO" id="GO:0051537">
    <property type="term" value="F:2 iron, 2 sulfur cluster binding"/>
    <property type="evidence" value="ECO:0007669"/>
    <property type="project" value="UniProtKB-KW"/>
</dbReference>
<evidence type="ECO:0000256" key="25">
    <source>
        <dbReference type="ARBA" id="ARBA00048891"/>
    </source>
</evidence>
<dbReference type="InterPro" id="IPR039261">
    <property type="entry name" value="FNR_nucleotide-bd"/>
</dbReference>
<dbReference type="STRING" id="984262.SGRA_3050"/>
<protein>
    <recommendedName>
        <fullName evidence="6 26">Na(+)-translocating NADH-quinone reductase subunit F</fullName>
        <shortName evidence="26">Na(+)-NQR subunit F</shortName>
        <shortName evidence="26">Na(+)-translocating NQR subunit F</shortName>
        <ecNumber evidence="5 26">7.2.1.1</ecNumber>
    </recommendedName>
    <alternativeName>
        <fullName evidence="24 26">NQR complex subunit F</fullName>
    </alternativeName>
    <alternativeName>
        <fullName evidence="23 26">NQR-1 subunit F</fullName>
    </alternativeName>
</protein>
<dbReference type="KEGG" id="sgn:SGRA_3050"/>
<dbReference type="SUPFAM" id="SSF63380">
    <property type="entry name" value="Riboflavin synthase domain-like"/>
    <property type="match status" value="1"/>
</dbReference>
<dbReference type="Gene3D" id="3.10.20.30">
    <property type="match status" value="1"/>
</dbReference>
<dbReference type="CDD" id="cd06188">
    <property type="entry name" value="NADH_quinone_reductase"/>
    <property type="match status" value="1"/>
</dbReference>
<keyword evidence="18 26" id="KW-0915">Sodium</keyword>
<dbReference type="CDD" id="cd00207">
    <property type="entry name" value="fer2"/>
    <property type="match status" value="1"/>
</dbReference>
<keyword evidence="8 26" id="KW-1003">Cell membrane</keyword>
<evidence type="ECO:0000256" key="18">
    <source>
        <dbReference type="ARBA" id="ARBA00023053"/>
    </source>
</evidence>
<evidence type="ECO:0000256" key="22">
    <source>
        <dbReference type="ARBA" id="ARBA00023201"/>
    </source>
</evidence>
<dbReference type="InterPro" id="IPR012675">
    <property type="entry name" value="Beta-grasp_dom_sf"/>
</dbReference>
<comment type="subunit">
    <text evidence="4 26">Composed of six subunits; NqrA, NqrB, NqrC, NqrD, NqrE and NqrF.</text>
</comment>
<proteinExistence type="inferred from homology"/>
<sequence length="442" mass="50177">MEIIIPIILAVIVFSVLILFMSAGLISARKKLLPQGDVKIKVNGEKTFEAKPGGTLLGVLSSQSVFLPSACGGGGTCAMCRCQVDNGGGDILPTELNHISRKDAQDNWRLACQVKVRGDMEIRVPEEIFGIQKWECTVVSNYNVASFIKEFVVRLPEGEEMNFDPGGYIQIDVPKITVDYKNIDIEAHPEHHGDDPNKFQDEWDTYKLWDLQMVNDEPQFRAYSMANHPAEGNIVMLNIRIATPPFKFKQVDGKRVWDGYQDINPGVCSSYIFNQKPGDKVVVSGPYGEFHIKPTKKEMVYIGGGAGMAPLRSHLFHLFHTLKTTDRKVSFWYGGRTRRELFYIEQFREIEKQFPNFRFYVALDNPLPEDNWQVKENIDADGDGFKGFIMPVCYEQYLKDHPEPEEIEYYFCGPPMMNKSVVDTLDRLGVPEENISFDDFGG</sequence>
<comment type="cofactor">
    <cofactor evidence="1 26">
        <name>FAD</name>
        <dbReference type="ChEBI" id="CHEBI:57692"/>
    </cofactor>
</comment>
<dbReference type="PROSITE" id="PS51384">
    <property type="entry name" value="FAD_FR"/>
    <property type="match status" value="1"/>
</dbReference>
<dbReference type="HOGENOM" id="CLU_003827_7_2_10"/>
<dbReference type="Gene3D" id="2.40.30.10">
    <property type="entry name" value="Translation factors"/>
    <property type="match status" value="1"/>
</dbReference>
<evidence type="ECO:0000256" key="4">
    <source>
        <dbReference type="ARBA" id="ARBA00011309"/>
    </source>
</evidence>
<evidence type="ECO:0000313" key="29">
    <source>
        <dbReference type="EMBL" id="AFC25778.1"/>
    </source>
</evidence>
<feature type="domain" description="2Fe-2S ferredoxin-type" evidence="27">
    <location>
        <begin position="36"/>
        <end position="128"/>
    </location>
</feature>
<evidence type="ECO:0000256" key="23">
    <source>
        <dbReference type="ARBA" id="ARBA00030032"/>
    </source>
</evidence>
<evidence type="ECO:0000256" key="3">
    <source>
        <dbReference type="ARBA" id="ARBA00005570"/>
    </source>
</evidence>
<dbReference type="NCBIfam" id="TIGR01941">
    <property type="entry name" value="nqrF"/>
    <property type="match status" value="1"/>
</dbReference>
<keyword evidence="7 26" id="KW-0813">Transport</keyword>
<comment type="subcellular location">
    <subcellularLocation>
        <location evidence="26">Cell inner membrane</location>
        <topology evidence="26">Single-pass membrane protein</topology>
    </subcellularLocation>
</comment>
<dbReference type="GO" id="GO:0016655">
    <property type="term" value="F:oxidoreductase activity, acting on NAD(P)H, quinone or similar compound as acceptor"/>
    <property type="evidence" value="ECO:0007669"/>
    <property type="project" value="InterPro"/>
</dbReference>
<dbReference type="InterPro" id="IPR010205">
    <property type="entry name" value="NqrF"/>
</dbReference>
<dbReference type="Pfam" id="PF00970">
    <property type="entry name" value="FAD_binding_6"/>
    <property type="match status" value="1"/>
</dbReference>
<dbReference type="HAMAP" id="MF_00430">
    <property type="entry name" value="NqrF"/>
    <property type="match status" value="1"/>
</dbReference>
<evidence type="ECO:0000256" key="17">
    <source>
        <dbReference type="ARBA" id="ARBA00023027"/>
    </source>
</evidence>
<evidence type="ECO:0000256" key="14">
    <source>
        <dbReference type="ARBA" id="ARBA00022967"/>
    </source>
</evidence>
<dbReference type="GO" id="GO:0009055">
    <property type="term" value="F:electron transfer activity"/>
    <property type="evidence" value="ECO:0007669"/>
    <property type="project" value="UniProtKB-UniRule"/>
</dbReference>
<dbReference type="PIRSF" id="PIRSF000044">
    <property type="entry name" value="Cis_Diol_DH_RD"/>
    <property type="match status" value="1"/>
</dbReference>
<comment type="catalytic activity">
    <reaction evidence="25 26">
        <text>a ubiquinone + n Na(+)(in) + NADH + H(+) = a ubiquinol + n Na(+)(out) + NAD(+)</text>
        <dbReference type="Rhea" id="RHEA:47748"/>
        <dbReference type="Rhea" id="RHEA-COMP:9565"/>
        <dbReference type="Rhea" id="RHEA-COMP:9566"/>
        <dbReference type="ChEBI" id="CHEBI:15378"/>
        <dbReference type="ChEBI" id="CHEBI:16389"/>
        <dbReference type="ChEBI" id="CHEBI:17976"/>
        <dbReference type="ChEBI" id="CHEBI:29101"/>
        <dbReference type="ChEBI" id="CHEBI:57540"/>
        <dbReference type="ChEBI" id="CHEBI:57945"/>
        <dbReference type="EC" id="7.2.1.1"/>
    </reaction>
</comment>
<keyword evidence="14 26" id="KW-1278">Translocase</keyword>
<dbReference type="InterPro" id="IPR001041">
    <property type="entry name" value="2Fe-2S_ferredoxin-type"/>
</dbReference>
<keyword evidence="17 26" id="KW-0520">NAD</keyword>